<gene>
    <name evidence="1" type="ORF">UFOPK3708_01468</name>
</gene>
<organism evidence="1">
    <name type="scientific">freshwater metagenome</name>
    <dbReference type="NCBI Taxonomy" id="449393"/>
    <lineage>
        <taxon>unclassified sequences</taxon>
        <taxon>metagenomes</taxon>
        <taxon>ecological metagenomes</taxon>
    </lineage>
</organism>
<reference evidence="1" key="1">
    <citation type="submission" date="2020-05" db="EMBL/GenBank/DDBJ databases">
        <authorList>
            <person name="Chiriac C."/>
            <person name="Salcher M."/>
            <person name="Ghai R."/>
            <person name="Kavagutti S V."/>
        </authorList>
    </citation>
    <scope>NUCLEOTIDE SEQUENCE</scope>
</reference>
<sequence>MLRRANGEDSLFRSRFLFVASSTAKSEIETVKIERLLQTFGLPHVGMRRRTMIKRIYTAFNTLRVFVDKKVKSSLIHDLIAKGVHVLELPSGVDME</sequence>
<dbReference type="EMBL" id="CAFBNA010000107">
    <property type="protein sequence ID" value="CAB4941321.1"/>
    <property type="molecule type" value="Genomic_DNA"/>
</dbReference>
<evidence type="ECO:0000313" key="1">
    <source>
        <dbReference type="EMBL" id="CAB4941321.1"/>
    </source>
</evidence>
<accession>A0A6J7JEY6</accession>
<dbReference type="AlphaFoldDB" id="A0A6J7JEY6"/>
<name>A0A6J7JEY6_9ZZZZ</name>
<proteinExistence type="predicted"/>
<protein>
    <submittedName>
        <fullName evidence="1">Unannotated protein</fullName>
    </submittedName>
</protein>